<sequence length="322" mass="37532">MIDVEATIEGKKVFISFIYGDLVIDGRESFWDRLNQISLTRHGPWLMIGDFNELTGNHGKRGGRRRSESSFLPFKRMLDSCGMLNFPYKGNSMSWVGYRRSGKVQCRLDRAVGNEDWFQEFSHTTVEYLKLWGSDHRPVLARISSKFINVKRNFKFDKRWLGKTGLKASIIEGWDPLHTSEQGDVYSKISSCRQAILRWKKTNKSNTVKKIEEIKAQLEQNQTDGNGTSEEALKLKWDLCSAFRDEELYWRQKSRVTWLREGDRNTKLFHATTKQRRARNRIIKLKKEDGSWAETDKGIEKVATEYFSPLQIPTTLMNLTDT</sequence>
<dbReference type="SUPFAM" id="SSF56219">
    <property type="entry name" value="DNase I-like"/>
    <property type="match status" value="1"/>
</dbReference>
<dbReference type="InterPro" id="IPR036691">
    <property type="entry name" value="Endo/exonu/phosph_ase_sf"/>
</dbReference>
<organism evidence="2 3">
    <name type="scientific">Microthlaspi erraticum</name>
    <dbReference type="NCBI Taxonomy" id="1685480"/>
    <lineage>
        <taxon>Eukaryota</taxon>
        <taxon>Viridiplantae</taxon>
        <taxon>Streptophyta</taxon>
        <taxon>Embryophyta</taxon>
        <taxon>Tracheophyta</taxon>
        <taxon>Spermatophyta</taxon>
        <taxon>Magnoliopsida</taxon>
        <taxon>eudicotyledons</taxon>
        <taxon>Gunneridae</taxon>
        <taxon>Pentapetalae</taxon>
        <taxon>rosids</taxon>
        <taxon>malvids</taxon>
        <taxon>Brassicales</taxon>
        <taxon>Brassicaceae</taxon>
        <taxon>Coluteocarpeae</taxon>
        <taxon>Microthlaspi</taxon>
    </lineage>
</organism>
<dbReference type="Gene3D" id="3.60.10.10">
    <property type="entry name" value="Endonuclease/exonuclease/phosphatase"/>
    <property type="match status" value="1"/>
</dbReference>
<dbReference type="Proteomes" id="UP000467841">
    <property type="component" value="Unassembled WGS sequence"/>
</dbReference>
<keyword evidence="3" id="KW-1185">Reference proteome</keyword>
<reference evidence="2" key="1">
    <citation type="submission" date="2020-01" db="EMBL/GenBank/DDBJ databases">
        <authorList>
            <person name="Mishra B."/>
        </authorList>
    </citation>
    <scope>NUCLEOTIDE SEQUENCE [LARGE SCALE GENOMIC DNA]</scope>
</reference>
<dbReference type="InterPro" id="IPR005135">
    <property type="entry name" value="Endo/exonuclease/phosphatase"/>
</dbReference>
<protein>
    <recommendedName>
        <fullName evidence="1">Endonuclease/exonuclease/phosphatase domain-containing protein</fullName>
    </recommendedName>
</protein>
<dbReference type="Pfam" id="PF03372">
    <property type="entry name" value="Exo_endo_phos"/>
    <property type="match status" value="1"/>
</dbReference>
<accession>A0A6D2L0Y1</accession>
<dbReference type="OrthoDB" id="1109962at2759"/>
<comment type="caution">
    <text evidence="2">The sequence shown here is derived from an EMBL/GenBank/DDBJ whole genome shotgun (WGS) entry which is preliminary data.</text>
</comment>
<gene>
    <name evidence="2" type="ORF">MERR_LOCUS45646</name>
</gene>
<dbReference type="PANTHER" id="PTHR33710:SF62">
    <property type="entry name" value="DUF4283 DOMAIN PROTEIN"/>
    <property type="match status" value="1"/>
</dbReference>
<dbReference type="AlphaFoldDB" id="A0A6D2L0Y1"/>
<dbReference type="EMBL" id="CACVBM020001718">
    <property type="protein sequence ID" value="CAA7058410.1"/>
    <property type="molecule type" value="Genomic_DNA"/>
</dbReference>
<proteinExistence type="predicted"/>
<feature type="domain" description="Endonuclease/exonuclease/phosphatase" evidence="1">
    <location>
        <begin position="27"/>
        <end position="136"/>
    </location>
</feature>
<dbReference type="PANTHER" id="PTHR33710">
    <property type="entry name" value="BNAC02G09200D PROTEIN"/>
    <property type="match status" value="1"/>
</dbReference>
<evidence type="ECO:0000259" key="1">
    <source>
        <dbReference type="Pfam" id="PF03372"/>
    </source>
</evidence>
<dbReference type="GO" id="GO:0003824">
    <property type="term" value="F:catalytic activity"/>
    <property type="evidence" value="ECO:0007669"/>
    <property type="project" value="InterPro"/>
</dbReference>
<evidence type="ECO:0000313" key="3">
    <source>
        <dbReference type="Proteomes" id="UP000467841"/>
    </source>
</evidence>
<evidence type="ECO:0000313" key="2">
    <source>
        <dbReference type="EMBL" id="CAA7058410.1"/>
    </source>
</evidence>
<name>A0A6D2L0Y1_9BRAS</name>